<dbReference type="EMBL" id="CP045226">
    <property type="protein sequence ID" value="QFS43415.1"/>
    <property type="molecule type" value="Genomic_DNA"/>
</dbReference>
<dbReference type="AlphaFoldDB" id="A0A5P8VSK5"/>
<sequence>MYKQKLFSLSNLRDCFEAIAPELIRFPSLNPDMLRSRVDNFIERCEDNLEDDQS</sequence>
<reference evidence="1 2" key="1">
    <citation type="submission" date="2019-10" db="EMBL/GenBank/DDBJ databases">
        <title>Genomic and transcriptomic insights into the perfect genentic adaptation of a filamentous nitrogen-fixing cyanobacterium to rice fields.</title>
        <authorList>
            <person name="Chen Z."/>
        </authorList>
    </citation>
    <scope>NUCLEOTIDE SEQUENCE [LARGE SCALE GENOMIC DNA]</scope>
    <source>
        <strain evidence="1">CCNUC1</strain>
    </source>
</reference>
<name>A0A5P8VSK5_9NOSO</name>
<dbReference type="KEGG" id="nsh:GXM_00888"/>
<accession>A0A5P8VSK5</accession>
<evidence type="ECO:0000313" key="1">
    <source>
        <dbReference type="EMBL" id="QFS43415.1"/>
    </source>
</evidence>
<organism evidence="1 2">
    <name type="scientific">Nostoc sphaeroides CCNUC1</name>
    <dbReference type="NCBI Taxonomy" id="2653204"/>
    <lineage>
        <taxon>Bacteria</taxon>
        <taxon>Bacillati</taxon>
        <taxon>Cyanobacteriota</taxon>
        <taxon>Cyanophyceae</taxon>
        <taxon>Nostocales</taxon>
        <taxon>Nostocaceae</taxon>
        <taxon>Nostoc</taxon>
    </lineage>
</organism>
<proteinExistence type="predicted"/>
<dbReference type="Proteomes" id="UP000326678">
    <property type="component" value="Chromosome Gxm1"/>
</dbReference>
<evidence type="ECO:0000313" key="2">
    <source>
        <dbReference type="Proteomes" id="UP000326678"/>
    </source>
</evidence>
<protein>
    <submittedName>
        <fullName evidence="1">Uncharacterized protein</fullName>
    </submittedName>
</protein>
<keyword evidence="2" id="KW-1185">Reference proteome</keyword>
<gene>
    <name evidence="1" type="ORF">GXM_00888</name>
</gene>